<feature type="domain" description="ABC transmembrane type-1" evidence="8">
    <location>
        <begin position="79"/>
        <end position="259"/>
    </location>
</feature>
<evidence type="ECO:0000256" key="5">
    <source>
        <dbReference type="ARBA" id="ARBA00022989"/>
    </source>
</evidence>
<feature type="transmembrane region" description="Helical" evidence="7">
    <location>
        <begin position="116"/>
        <end position="139"/>
    </location>
</feature>
<dbReference type="PROSITE" id="PS50928">
    <property type="entry name" value="ABC_TM1"/>
    <property type="match status" value="1"/>
</dbReference>
<feature type="transmembrane region" description="Helical" evidence="7">
    <location>
        <begin position="30"/>
        <end position="50"/>
    </location>
</feature>
<dbReference type="GO" id="GO:0005886">
    <property type="term" value="C:plasma membrane"/>
    <property type="evidence" value="ECO:0007669"/>
    <property type="project" value="UniProtKB-SubCell"/>
</dbReference>
<dbReference type="PANTHER" id="PTHR30151:SF0">
    <property type="entry name" value="ABC TRANSPORTER PERMEASE PROTEIN MJ0413-RELATED"/>
    <property type="match status" value="1"/>
</dbReference>
<dbReference type="PANTHER" id="PTHR30151">
    <property type="entry name" value="ALKANE SULFONATE ABC TRANSPORTER-RELATED, MEMBRANE SUBUNIT"/>
    <property type="match status" value="1"/>
</dbReference>
<evidence type="ECO:0000256" key="4">
    <source>
        <dbReference type="ARBA" id="ARBA00022692"/>
    </source>
</evidence>
<feature type="transmembrane region" description="Helical" evidence="7">
    <location>
        <begin position="86"/>
        <end position="104"/>
    </location>
</feature>
<name>A0A0F9WA64_9ZZZZ</name>
<evidence type="ECO:0000313" key="9">
    <source>
        <dbReference type="EMBL" id="KKN82606.1"/>
    </source>
</evidence>
<dbReference type="Gene3D" id="1.10.3720.10">
    <property type="entry name" value="MetI-like"/>
    <property type="match status" value="1"/>
</dbReference>
<evidence type="ECO:0000256" key="7">
    <source>
        <dbReference type="SAM" id="Phobius"/>
    </source>
</evidence>
<protein>
    <recommendedName>
        <fullName evidence="8">ABC transmembrane type-1 domain-containing protein</fullName>
    </recommendedName>
</protein>
<organism evidence="9">
    <name type="scientific">marine sediment metagenome</name>
    <dbReference type="NCBI Taxonomy" id="412755"/>
    <lineage>
        <taxon>unclassified sequences</taxon>
        <taxon>metagenomes</taxon>
        <taxon>ecological metagenomes</taxon>
    </lineage>
</organism>
<keyword evidence="5 7" id="KW-1133">Transmembrane helix</keyword>
<dbReference type="Pfam" id="PF00528">
    <property type="entry name" value="BPD_transp_1"/>
    <property type="match status" value="1"/>
</dbReference>
<dbReference type="EMBL" id="LAZR01000198">
    <property type="protein sequence ID" value="KKN82606.1"/>
    <property type="molecule type" value="Genomic_DNA"/>
</dbReference>
<dbReference type="CDD" id="cd06261">
    <property type="entry name" value="TM_PBP2"/>
    <property type="match status" value="1"/>
</dbReference>
<evidence type="ECO:0000256" key="6">
    <source>
        <dbReference type="ARBA" id="ARBA00023136"/>
    </source>
</evidence>
<keyword evidence="3" id="KW-1003">Cell membrane</keyword>
<evidence type="ECO:0000256" key="3">
    <source>
        <dbReference type="ARBA" id="ARBA00022475"/>
    </source>
</evidence>
<accession>A0A0F9WA64</accession>
<dbReference type="InterPro" id="IPR035906">
    <property type="entry name" value="MetI-like_sf"/>
</dbReference>
<sequence>MTITAEDTQPKPVEAEMVAMTESSWQMPNWSITLLSLILVIGLWQLMAPFIDPLFGSYPSQILSSFVVMMKSGVLPKAFLTSIQPFFAGYFLAAVIGIPMGLLLGRSRILEAAFGIYIMAGYATPLIALVPLLMVWFGLGFMVKMVIVFLLAFFPICINTWVGVKAVPKSLIEVGTAFCASQGRIMRQIVLPAVLPYIMAGLRLAIGKAVIAMIIAEFLTAISGLGGIIISAANSFRTAEMFVPIIVVMIFAVLMDRLVAWLERKVAPWQSEIAGEHGNG</sequence>
<keyword evidence="6 7" id="KW-0472">Membrane</keyword>
<keyword evidence="2" id="KW-0813">Transport</keyword>
<comment type="subcellular location">
    <subcellularLocation>
        <location evidence="1">Cell membrane</location>
        <topology evidence="1">Multi-pass membrane protein</topology>
    </subcellularLocation>
</comment>
<feature type="transmembrane region" description="Helical" evidence="7">
    <location>
        <begin position="185"/>
        <end position="204"/>
    </location>
</feature>
<dbReference type="GO" id="GO:0055085">
    <property type="term" value="P:transmembrane transport"/>
    <property type="evidence" value="ECO:0007669"/>
    <property type="project" value="InterPro"/>
</dbReference>
<feature type="transmembrane region" description="Helical" evidence="7">
    <location>
        <begin position="242"/>
        <end position="262"/>
    </location>
</feature>
<feature type="transmembrane region" description="Helical" evidence="7">
    <location>
        <begin position="145"/>
        <end position="164"/>
    </location>
</feature>
<evidence type="ECO:0000259" key="8">
    <source>
        <dbReference type="PROSITE" id="PS50928"/>
    </source>
</evidence>
<feature type="transmembrane region" description="Helical" evidence="7">
    <location>
        <begin position="210"/>
        <end position="230"/>
    </location>
</feature>
<evidence type="ECO:0000256" key="2">
    <source>
        <dbReference type="ARBA" id="ARBA00022448"/>
    </source>
</evidence>
<comment type="caution">
    <text evidence="9">The sequence shown here is derived from an EMBL/GenBank/DDBJ whole genome shotgun (WGS) entry which is preliminary data.</text>
</comment>
<proteinExistence type="predicted"/>
<gene>
    <name evidence="9" type="ORF">LCGC14_0307930</name>
</gene>
<dbReference type="AlphaFoldDB" id="A0A0F9WA64"/>
<reference evidence="9" key="1">
    <citation type="journal article" date="2015" name="Nature">
        <title>Complex archaea that bridge the gap between prokaryotes and eukaryotes.</title>
        <authorList>
            <person name="Spang A."/>
            <person name="Saw J.H."/>
            <person name="Jorgensen S.L."/>
            <person name="Zaremba-Niedzwiedzka K."/>
            <person name="Martijn J."/>
            <person name="Lind A.E."/>
            <person name="van Eijk R."/>
            <person name="Schleper C."/>
            <person name="Guy L."/>
            <person name="Ettema T.J."/>
        </authorList>
    </citation>
    <scope>NUCLEOTIDE SEQUENCE</scope>
</reference>
<keyword evidence="4 7" id="KW-0812">Transmembrane</keyword>
<evidence type="ECO:0000256" key="1">
    <source>
        <dbReference type="ARBA" id="ARBA00004651"/>
    </source>
</evidence>
<dbReference type="SUPFAM" id="SSF161098">
    <property type="entry name" value="MetI-like"/>
    <property type="match status" value="1"/>
</dbReference>
<dbReference type="InterPro" id="IPR000515">
    <property type="entry name" value="MetI-like"/>
</dbReference>